<dbReference type="PANTHER" id="PTHR43096:SF52">
    <property type="entry name" value="DNAJ HOMOLOG 1, MITOCHONDRIAL-RELATED"/>
    <property type="match status" value="1"/>
</dbReference>
<feature type="transmembrane region" description="Helical" evidence="3">
    <location>
        <begin position="234"/>
        <end position="252"/>
    </location>
</feature>
<dbReference type="PROSITE" id="PS50076">
    <property type="entry name" value="DNAJ_2"/>
    <property type="match status" value="1"/>
</dbReference>
<dbReference type="InterPro" id="IPR036869">
    <property type="entry name" value="J_dom_sf"/>
</dbReference>
<organism evidence="5 6">
    <name type="scientific">Pichia kudriavzevii</name>
    <name type="common">Yeast</name>
    <name type="synonym">Issatchenkia orientalis</name>
    <dbReference type="NCBI Taxonomy" id="4909"/>
    <lineage>
        <taxon>Eukaryota</taxon>
        <taxon>Fungi</taxon>
        <taxon>Dikarya</taxon>
        <taxon>Ascomycota</taxon>
        <taxon>Saccharomycotina</taxon>
        <taxon>Pichiomycetes</taxon>
        <taxon>Pichiales</taxon>
        <taxon>Pichiaceae</taxon>
        <taxon>Pichia</taxon>
    </lineage>
</organism>
<dbReference type="AlphaFoldDB" id="A0A099NYS3"/>
<accession>A0A099NYS3</accession>
<dbReference type="Gene3D" id="1.10.287.110">
    <property type="entry name" value="DnaJ domain"/>
    <property type="match status" value="1"/>
</dbReference>
<evidence type="ECO:0000313" key="6">
    <source>
        <dbReference type="Proteomes" id="UP000029867"/>
    </source>
</evidence>
<comment type="caution">
    <text evidence="5">The sequence shown here is derived from an EMBL/GenBank/DDBJ whole genome shotgun (WGS) entry which is preliminary data.</text>
</comment>
<proteinExistence type="predicted"/>
<dbReference type="VEuPathDB" id="FungiDB:C5L36_0C00290"/>
<dbReference type="Proteomes" id="UP000029867">
    <property type="component" value="Unassembled WGS sequence"/>
</dbReference>
<dbReference type="GO" id="GO:0051082">
    <property type="term" value="F:unfolded protein binding"/>
    <property type="evidence" value="ECO:0007669"/>
    <property type="project" value="TreeGrafter"/>
</dbReference>
<dbReference type="SMART" id="SM00271">
    <property type="entry name" value="DnaJ"/>
    <property type="match status" value="1"/>
</dbReference>
<protein>
    <recommendedName>
        <fullName evidence="4">J domain-containing protein</fullName>
    </recommendedName>
</protein>
<dbReference type="PANTHER" id="PTHR43096">
    <property type="entry name" value="DNAJ HOMOLOG 1, MITOCHONDRIAL-RELATED"/>
    <property type="match status" value="1"/>
</dbReference>
<evidence type="ECO:0000256" key="2">
    <source>
        <dbReference type="SAM" id="MobiDB-lite"/>
    </source>
</evidence>
<evidence type="ECO:0000256" key="3">
    <source>
        <dbReference type="SAM" id="Phobius"/>
    </source>
</evidence>
<reference evidence="6" key="1">
    <citation type="journal article" date="2014" name="Microb. Cell Fact.">
        <title>Exploiting Issatchenkia orientalis SD108 for succinic acid production.</title>
        <authorList>
            <person name="Xiao H."/>
            <person name="Shao Z."/>
            <person name="Jiang Y."/>
            <person name="Dole S."/>
            <person name="Zhao H."/>
        </authorList>
    </citation>
    <scope>NUCLEOTIDE SEQUENCE [LARGE SCALE GENOMIC DNA]</scope>
    <source>
        <strain evidence="6">SD108</strain>
    </source>
</reference>
<evidence type="ECO:0000259" key="4">
    <source>
        <dbReference type="PROSITE" id="PS50076"/>
    </source>
</evidence>
<feature type="region of interest" description="Disordered" evidence="2">
    <location>
        <begin position="267"/>
        <end position="303"/>
    </location>
</feature>
<keyword evidence="3" id="KW-0812">Transmembrane</keyword>
<evidence type="ECO:0000256" key="1">
    <source>
        <dbReference type="ARBA" id="ARBA00023186"/>
    </source>
</evidence>
<name>A0A099NYS3_PICKU</name>
<keyword evidence="3" id="KW-0472">Membrane</keyword>
<dbReference type="GO" id="GO:0042026">
    <property type="term" value="P:protein refolding"/>
    <property type="evidence" value="ECO:0007669"/>
    <property type="project" value="TreeGrafter"/>
</dbReference>
<sequence length="333" mass="38932">MTRSTENVEIVKIQVYLVYSPYDLGERYTSTKTLSTMNRFGQYTYRCFHSRCPLGARDSHYDVMRLPHDATLSDIKSKFKKLSLKLHPDMLKSQGLSDEEMSTKSEEYLKVKRSYEVLSDEQKRDEYDLHMGIKRRDTSSPNSYFNRPGNTFHFHEKPRNFNDVPHFDFKKHAERMERTERRYKYSQKLNQSVDTFGRDLYARNLGANGPRKGIYKNYSYQPNVRDDEKEGKKIAIKIVGSIVGIFSIWYILCGSFTTKKDDKAIISSKDNDDRDSPDAKREESQLQEKVNSVSKSGTSMNLNNNYGLMLIKKDLPKRDDMEIFEEQVSETAE</sequence>
<evidence type="ECO:0000313" key="5">
    <source>
        <dbReference type="EMBL" id="KGK37006.1"/>
    </source>
</evidence>
<dbReference type="PRINTS" id="PR00625">
    <property type="entry name" value="JDOMAIN"/>
</dbReference>
<feature type="domain" description="J" evidence="4">
    <location>
        <begin position="59"/>
        <end position="131"/>
    </location>
</feature>
<gene>
    <name evidence="5" type="ORF">JL09_g3835</name>
</gene>
<keyword evidence="3" id="KW-1133">Transmembrane helix</keyword>
<feature type="compositionally biased region" description="Basic and acidic residues" evidence="2">
    <location>
        <begin position="267"/>
        <end position="286"/>
    </location>
</feature>
<dbReference type="EMBL" id="JQFK01000046">
    <property type="protein sequence ID" value="KGK37006.1"/>
    <property type="molecule type" value="Genomic_DNA"/>
</dbReference>
<dbReference type="HOGENOM" id="CLU_834356_0_0_1"/>
<dbReference type="SUPFAM" id="SSF46565">
    <property type="entry name" value="Chaperone J-domain"/>
    <property type="match status" value="1"/>
</dbReference>
<feature type="compositionally biased region" description="Polar residues" evidence="2">
    <location>
        <begin position="287"/>
        <end position="303"/>
    </location>
</feature>
<dbReference type="InterPro" id="IPR001623">
    <property type="entry name" value="DnaJ_domain"/>
</dbReference>
<dbReference type="GO" id="GO:0005737">
    <property type="term" value="C:cytoplasm"/>
    <property type="evidence" value="ECO:0007669"/>
    <property type="project" value="TreeGrafter"/>
</dbReference>
<keyword evidence="1" id="KW-0143">Chaperone</keyword>
<dbReference type="Pfam" id="PF00226">
    <property type="entry name" value="DnaJ"/>
    <property type="match status" value="1"/>
</dbReference>